<feature type="domain" description="Poly A polymerase head" evidence="9">
    <location>
        <begin position="29"/>
        <end position="150"/>
    </location>
</feature>
<dbReference type="SUPFAM" id="SSF81301">
    <property type="entry name" value="Nucleotidyltransferase"/>
    <property type="match status" value="1"/>
</dbReference>
<dbReference type="GO" id="GO:0046872">
    <property type="term" value="F:metal ion binding"/>
    <property type="evidence" value="ECO:0007669"/>
    <property type="project" value="UniProtKB-KW"/>
</dbReference>
<gene>
    <name evidence="12" type="ORF">A2751_05035</name>
</gene>
<comment type="cofactor">
    <cofactor evidence="1">
        <name>Mg(2+)</name>
        <dbReference type="ChEBI" id="CHEBI:18420"/>
    </cofactor>
</comment>
<name>A0A1F5NNS9_9BACT</name>
<evidence type="ECO:0000256" key="6">
    <source>
        <dbReference type="ARBA" id="ARBA00022741"/>
    </source>
</evidence>
<dbReference type="CDD" id="cd00077">
    <property type="entry name" value="HDc"/>
    <property type="match status" value="1"/>
</dbReference>
<dbReference type="Gene3D" id="3.30.460.10">
    <property type="entry name" value="Beta Polymerase, domain 2"/>
    <property type="match status" value="1"/>
</dbReference>
<dbReference type="InterPro" id="IPR043519">
    <property type="entry name" value="NT_sf"/>
</dbReference>
<sequence>MKFTWPDKSLVSETAFAIVKKLRKAGYETYIAGGAVRDALLKRKINDIDIATAATPVQVKMLFAKTIPTGEKHGTMTVRLGRMGFEITTFRSESPYADSRRPRSVKFIASAEKDAKRRDFTLNALFYDPNTSEIIDFVDGITDLRRGRIRMVGNAEARLKEDALRLMRAVRLATVLNLEIERETRNAITKNAGRIKKISAERVKQELDKIILSGRPSAGVGLLDATRLLEYILPELKECQNITQPKKHHGEGDVYTHSLLALDEVNEDFDLTTRYAVLFHDLGKAKTREVKKGKTTFYNHPEVGADTVSKICRRLKFSKVEEDKIAWLVRYHMVPNDFVQMKLATRRKWALNPYFRDLLLVHWADAAASLGLDGRGDTNPTGYREGYKILKEIEKFPALAMPILSGNEVMKTLKIKPGVLVGKILKQLEEKKLAGKIKTKKSALRYLKKYKKSLLRTS</sequence>
<dbReference type="CDD" id="cd05398">
    <property type="entry name" value="NT_ClassII-CCAase"/>
    <property type="match status" value="1"/>
</dbReference>
<dbReference type="GO" id="GO:0000166">
    <property type="term" value="F:nucleotide binding"/>
    <property type="evidence" value="ECO:0007669"/>
    <property type="project" value="UniProtKB-KW"/>
</dbReference>
<evidence type="ECO:0008006" key="14">
    <source>
        <dbReference type="Google" id="ProtNLM"/>
    </source>
</evidence>
<accession>A0A1F5NNS9</accession>
<dbReference type="InterPro" id="IPR002646">
    <property type="entry name" value="PolA_pol_head_dom"/>
</dbReference>
<evidence type="ECO:0000256" key="5">
    <source>
        <dbReference type="ARBA" id="ARBA00022723"/>
    </source>
</evidence>
<evidence type="ECO:0000313" key="13">
    <source>
        <dbReference type="Proteomes" id="UP000176864"/>
    </source>
</evidence>
<dbReference type="InterPro" id="IPR006675">
    <property type="entry name" value="HDIG_dom"/>
</dbReference>
<organism evidence="12 13">
    <name type="scientific">Candidatus Doudnabacteria bacterium RIFCSPHIGHO2_01_FULL_46_14</name>
    <dbReference type="NCBI Taxonomy" id="1817824"/>
    <lineage>
        <taxon>Bacteria</taxon>
        <taxon>Candidatus Doudnaibacteriota</taxon>
    </lineage>
</organism>
<dbReference type="Proteomes" id="UP000176864">
    <property type="component" value="Unassembled WGS sequence"/>
</dbReference>
<comment type="similarity">
    <text evidence="8">Belongs to the tRNA nucleotidyltransferase/poly(A) polymerase family.</text>
</comment>
<evidence type="ECO:0000256" key="3">
    <source>
        <dbReference type="ARBA" id="ARBA00022694"/>
    </source>
</evidence>
<dbReference type="Pfam" id="PF12627">
    <property type="entry name" value="PolyA_pol_RNAbd"/>
    <property type="match status" value="1"/>
</dbReference>
<evidence type="ECO:0000256" key="1">
    <source>
        <dbReference type="ARBA" id="ARBA00001946"/>
    </source>
</evidence>
<reference evidence="12 13" key="1">
    <citation type="journal article" date="2016" name="Nat. Commun.">
        <title>Thousands of microbial genomes shed light on interconnected biogeochemical processes in an aquifer system.</title>
        <authorList>
            <person name="Anantharaman K."/>
            <person name="Brown C.T."/>
            <person name="Hug L.A."/>
            <person name="Sharon I."/>
            <person name="Castelle C.J."/>
            <person name="Probst A.J."/>
            <person name="Thomas B.C."/>
            <person name="Singh A."/>
            <person name="Wilkins M.J."/>
            <person name="Karaoz U."/>
            <person name="Brodie E.L."/>
            <person name="Williams K.H."/>
            <person name="Hubbard S.S."/>
            <person name="Banfield J.F."/>
        </authorList>
    </citation>
    <scope>NUCLEOTIDE SEQUENCE [LARGE SCALE GENOMIC DNA]</scope>
</reference>
<dbReference type="GO" id="GO:0016779">
    <property type="term" value="F:nucleotidyltransferase activity"/>
    <property type="evidence" value="ECO:0007669"/>
    <property type="project" value="UniProtKB-KW"/>
</dbReference>
<keyword evidence="6" id="KW-0547">Nucleotide-binding</keyword>
<keyword evidence="7" id="KW-0460">Magnesium</keyword>
<dbReference type="NCBIfam" id="TIGR00277">
    <property type="entry name" value="HDIG"/>
    <property type="match status" value="1"/>
</dbReference>
<dbReference type="AlphaFoldDB" id="A0A1F5NNS9"/>
<evidence type="ECO:0000313" key="12">
    <source>
        <dbReference type="EMBL" id="OGE79341.1"/>
    </source>
</evidence>
<dbReference type="InterPro" id="IPR050264">
    <property type="entry name" value="Bact_CCA-adding_enz_type3_sf"/>
</dbReference>
<keyword evidence="2 8" id="KW-0808">Transferase</keyword>
<comment type="caution">
    <text evidence="12">The sequence shown here is derived from an EMBL/GenBank/DDBJ whole genome shotgun (WGS) entry which is preliminary data.</text>
</comment>
<dbReference type="EMBL" id="MFEK01000006">
    <property type="protein sequence ID" value="OGE79341.1"/>
    <property type="molecule type" value="Genomic_DNA"/>
</dbReference>
<proteinExistence type="inferred from homology"/>
<dbReference type="PANTHER" id="PTHR46173">
    <property type="entry name" value="CCA TRNA NUCLEOTIDYLTRANSFERASE 1, MITOCHONDRIAL"/>
    <property type="match status" value="1"/>
</dbReference>
<evidence type="ECO:0000256" key="8">
    <source>
        <dbReference type="RuleBase" id="RU003953"/>
    </source>
</evidence>
<feature type="domain" description="HD" evidence="10">
    <location>
        <begin position="263"/>
        <end position="337"/>
    </location>
</feature>
<dbReference type="Gene3D" id="1.10.246.80">
    <property type="match status" value="1"/>
</dbReference>
<dbReference type="Gene3D" id="1.10.3090.10">
    <property type="entry name" value="cca-adding enzyme, domain 2"/>
    <property type="match status" value="1"/>
</dbReference>
<evidence type="ECO:0000256" key="4">
    <source>
        <dbReference type="ARBA" id="ARBA00022695"/>
    </source>
</evidence>
<evidence type="ECO:0000259" key="9">
    <source>
        <dbReference type="Pfam" id="PF01743"/>
    </source>
</evidence>
<dbReference type="PANTHER" id="PTHR46173:SF1">
    <property type="entry name" value="CCA TRNA NUCLEOTIDYLTRANSFERASE 1, MITOCHONDRIAL"/>
    <property type="match status" value="1"/>
</dbReference>
<keyword evidence="8" id="KW-0694">RNA-binding</keyword>
<dbReference type="Pfam" id="PF01966">
    <property type="entry name" value="HD"/>
    <property type="match status" value="1"/>
</dbReference>
<evidence type="ECO:0000256" key="2">
    <source>
        <dbReference type="ARBA" id="ARBA00022679"/>
    </source>
</evidence>
<dbReference type="GO" id="GO:0008033">
    <property type="term" value="P:tRNA processing"/>
    <property type="evidence" value="ECO:0007669"/>
    <property type="project" value="UniProtKB-KW"/>
</dbReference>
<keyword evidence="3" id="KW-0819">tRNA processing</keyword>
<protein>
    <recommendedName>
        <fullName evidence="14">HD domain-containing protein</fullName>
    </recommendedName>
</protein>
<dbReference type="InterPro" id="IPR006674">
    <property type="entry name" value="HD_domain"/>
</dbReference>
<feature type="domain" description="tRNA nucleotidyltransferase/poly(A) polymerase RNA and SrmB- binding" evidence="11">
    <location>
        <begin position="177"/>
        <end position="238"/>
    </location>
</feature>
<dbReference type="STRING" id="1817824.A2751_05035"/>
<evidence type="ECO:0000259" key="10">
    <source>
        <dbReference type="Pfam" id="PF01966"/>
    </source>
</evidence>
<evidence type="ECO:0000259" key="11">
    <source>
        <dbReference type="Pfam" id="PF12627"/>
    </source>
</evidence>
<evidence type="ECO:0000256" key="7">
    <source>
        <dbReference type="ARBA" id="ARBA00022842"/>
    </source>
</evidence>
<dbReference type="GO" id="GO:0000049">
    <property type="term" value="F:tRNA binding"/>
    <property type="evidence" value="ECO:0007669"/>
    <property type="project" value="TreeGrafter"/>
</dbReference>
<keyword evidence="5" id="KW-0479">Metal-binding</keyword>
<keyword evidence="4" id="KW-0548">Nucleotidyltransferase</keyword>
<dbReference type="Pfam" id="PF01743">
    <property type="entry name" value="PolyA_pol"/>
    <property type="match status" value="1"/>
</dbReference>
<dbReference type="SUPFAM" id="SSF81891">
    <property type="entry name" value="Poly A polymerase C-terminal region-like"/>
    <property type="match status" value="1"/>
</dbReference>
<dbReference type="InterPro" id="IPR032828">
    <property type="entry name" value="PolyA_RNA-bd"/>
</dbReference>
<dbReference type="InterPro" id="IPR003607">
    <property type="entry name" value="HD/PDEase_dom"/>
</dbReference>